<dbReference type="EMBL" id="JAPCKI010000004">
    <property type="protein sequence ID" value="MDD2177763.1"/>
    <property type="molecule type" value="Genomic_DNA"/>
</dbReference>
<accession>A0ABT5RVN1</accession>
<evidence type="ECO:0000313" key="1">
    <source>
        <dbReference type="EMBL" id="MDD2177763.1"/>
    </source>
</evidence>
<protein>
    <submittedName>
        <fullName evidence="1">Type I restriction endonuclease subunit M</fullName>
    </submittedName>
</protein>
<reference evidence="1" key="1">
    <citation type="submission" date="2022-10" db="EMBL/GenBank/DDBJ databases">
        <title>Description of microaerobic benzene degrading bacteria.</title>
        <authorList>
            <person name="Bedics A."/>
            <person name="Tancsics A."/>
            <person name="Banerjee S."/>
        </authorList>
    </citation>
    <scope>NUCLEOTIDE SEQUENCE</scope>
    <source>
        <strain evidence="1">D2M1</strain>
    </source>
</reference>
<keyword evidence="1" id="KW-0378">Hydrolase</keyword>
<sequence length="129" mass="13954">MTTTPTSTTNAAAPAPPPPTIIYSNTARFPLGQIVATPGALELLQETGFSAAALISRHVHGDWGDLCEEDRAESEFAVTRRLRILSCYRLVDAARLAATPTDKRSSLPTLWIITEADRSVTTLLLPSDY</sequence>
<gene>
    <name evidence="1" type="ORF">OIN59_09975</name>
</gene>
<dbReference type="RefSeq" id="WP_274109738.1">
    <property type="nucleotide sequence ID" value="NZ_JAPCKI010000004.1"/>
</dbReference>
<dbReference type="Proteomes" id="UP001148932">
    <property type="component" value="Unassembled WGS sequence"/>
</dbReference>
<keyword evidence="2" id="KW-1185">Reference proteome</keyword>
<name>A0ABT5RVN1_9BURK</name>
<dbReference type="GO" id="GO:0004519">
    <property type="term" value="F:endonuclease activity"/>
    <property type="evidence" value="ECO:0007669"/>
    <property type="project" value="UniProtKB-KW"/>
</dbReference>
<comment type="caution">
    <text evidence="1">The sequence shown here is derived from an EMBL/GenBank/DDBJ whole genome shotgun (WGS) entry which is preliminary data.</text>
</comment>
<organism evidence="1 2">
    <name type="scientific">Acidovorax benzenivorans</name>
    <dbReference type="NCBI Taxonomy" id="2987520"/>
    <lineage>
        <taxon>Bacteria</taxon>
        <taxon>Pseudomonadati</taxon>
        <taxon>Pseudomonadota</taxon>
        <taxon>Betaproteobacteria</taxon>
        <taxon>Burkholderiales</taxon>
        <taxon>Comamonadaceae</taxon>
        <taxon>Acidovorax</taxon>
    </lineage>
</organism>
<proteinExistence type="predicted"/>
<keyword evidence="1" id="KW-0255">Endonuclease</keyword>
<keyword evidence="1" id="KW-0540">Nuclease</keyword>
<evidence type="ECO:0000313" key="2">
    <source>
        <dbReference type="Proteomes" id="UP001148932"/>
    </source>
</evidence>